<feature type="region of interest" description="Disordered" evidence="1">
    <location>
        <begin position="309"/>
        <end position="554"/>
    </location>
</feature>
<reference evidence="3" key="1">
    <citation type="submission" date="2015-07" db="EMBL/GenBank/DDBJ databases">
        <authorList>
            <person name="Teixeira M.M."/>
            <person name="Souza R.C."/>
            <person name="Almeida L.G."/>
            <person name="Vicente V.A."/>
            <person name="de Hoog S."/>
            <person name="Bocca A.L."/>
            <person name="de Almeida S.R."/>
            <person name="Vasconcelos A.T."/>
            <person name="Felipe M.S."/>
        </authorList>
    </citation>
    <scope>NUCLEOTIDE SEQUENCE [LARGE SCALE GENOMIC DNA]</scope>
    <source>
        <strain evidence="3">KSF</strain>
    </source>
</reference>
<comment type="caution">
    <text evidence="2">The sequence shown here is derived from an EMBL/GenBank/DDBJ whole genome shotgun (WGS) entry which is preliminary data.</text>
</comment>
<dbReference type="EMBL" id="LGRB01000012">
    <property type="protein sequence ID" value="OCT48190.1"/>
    <property type="molecule type" value="Genomic_DNA"/>
</dbReference>
<accession>A0A1C1CI50</accession>
<evidence type="ECO:0000313" key="2">
    <source>
        <dbReference type="EMBL" id="OCT48190.1"/>
    </source>
</evidence>
<name>A0A1C1CI50_9EURO</name>
<dbReference type="STRING" id="86049.A0A1C1CI50"/>
<dbReference type="VEuPathDB" id="FungiDB:G647_08338"/>
<feature type="compositionally biased region" description="Acidic residues" evidence="1">
    <location>
        <begin position="474"/>
        <end position="485"/>
    </location>
</feature>
<feature type="compositionally biased region" description="Polar residues" evidence="1">
    <location>
        <begin position="356"/>
        <end position="370"/>
    </location>
</feature>
<feature type="compositionally biased region" description="Polar residues" evidence="1">
    <location>
        <begin position="249"/>
        <end position="266"/>
    </location>
</feature>
<feature type="compositionally biased region" description="Low complexity" evidence="1">
    <location>
        <begin position="407"/>
        <end position="416"/>
    </location>
</feature>
<organism evidence="2 3">
    <name type="scientific">Cladophialophora carrionii</name>
    <dbReference type="NCBI Taxonomy" id="86049"/>
    <lineage>
        <taxon>Eukaryota</taxon>
        <taxon>Fungi</taxon>
        <taxon>Dikarya</taxon>
        <taxon>Ascomycota</taxon>
        <taxon>Pezizomycotina</taxon>
        <taxon>Eurotiomycetes</taxon>
        <taxon>Chaetothyriomycetidae</taxon>
        <taxon>Chaetothyriales</taxon>
        <taxon>Herpotrichiellaceae</taxon>
        <taxon>Cladophialophora</taxon>
    </lineage>
</organism>
<proteinExistence type="predicted"/>
<sequence length="554" mass="60518">MPDEQTLSMVAAEEVSGWWPSEKSAKSRLRAFFGRTKSEKFTRQYSRETADALSVEHQALSPPEGSQCPAAVARQRHSNGESTWPSRKLGLSRRSGRENRMLRAQKSLPNLFQLSSHPPAEELYLPPPVLLPPMPMPMPRRQQTTARKVSRPSTDSSVHTLNTPDRLRKRSISDNHSISTTHTSFSSHASYGPHTPDSSFSSTDSYEAQVPSDSRSRILALAQHDLEDPSVHFAIHQGNISKKCPVSLPRQTTSQDTPLNLSPTESRIQKPLPAVPQLDDAGRRISTVAPLPEPGHIRKTSARYRCETRGVAHTEPSTPTSPGSRPCSIRSTTSSHTSGSCETHKRTASYSLFPRTPSSRQTGLPSRRTLSSPSATATGSTTGPQRESEIYRERDRDKDRDTERGRASAVLDSASAPPSPPLTDPATTRDRATSTGSRPPSRTKFKRHGMLPVDPRPKGASAREVPFSTLSREEEGEVEEEEQEDAAAAATIDRPPPPRLTKRPPARDQVVRQKSMPSLSVSARARGPPSGPPPDTPLPALPTGASRWVSLPAA</sequence>
<feature type="compositionally biased region" description="Polar residues" evidence="1">
    <location>
        <begin position="141"/>
        <end position="163"/>
    </location>
</feature>
<dbReference type="Proteomes" id="UP000094526">
    <property type="component" value="Unassembled WGS sequence"/>
</dbReference>
<feature type="compositionally biased region" description="Polar residues" evidence="1">
    <location>
        <begin position="196"/>
        <end position="206"/>
    </location>
</feature>
<feature type="compositionally biased region" description="Polar residues" evidence="1">
    <location>
        <begin position="315"/>
        <end position="341"/>
    </location>
</feature>
<feature type="region of interest" description="Disordered" evidence="1">
    <location>
        <begin position="137"/>
        <end position="211"/>
    </location>
</feature>
<feature type="compositionally biased region" description="Basic and acidic residues" evidence="1">
    <location>
        <begin position="386"/>
        <end position="406"/>
    </location>
</feature>
<gene>
    <name evidence="2" type="ORF">CLCR_04030</name>
</gene>
<feature type="compositionally biased region" description="Pro residues" evidence="1">
    <location>
        <begin position="529"/>
        <end position="540"/>
    </location>
</feature>
<dbReference type="OrthoDB" id="1749473at2759"/>
<evidence type="ECO:0000256" key="1">
    <source>
        <dbReference type="SAM" id="MobiDB-lite"/>
    </source>
</evidence>
<protein>
    <submittedName>
        <fullName evidence="2">Uncharacterized protein</fullName>
    </submittedName>
</protein>
<feature type="compositionally biased region" description="Low complexity" evidence="1">
    <location>
        <begin position="176"/>
        <end position="190"/>
    </location>
</feature>
<feature type="region of interest" description="Disordered" evidence="1">
    <location>
        <begin position="244"/>
        <end position="266"/>
    </location>
</feature>
<feature type="compositionally biased region" description="Low complexity" evidence="1">
    <location>
        <begin position="371"/>
        <end position="384"/>
    </location>
</feature>
<evidence type="ECO:0000313" key="3">
    <source>
        <dbReference type="Proteomes" id="UP000094526"/>
    </source>
</evidence>
<keyword evidence="3" id="KW-1185">Reference proteome</keyword>
<dbReference type="VEuPathDB" id="FungiDB:CLCR_04030"/>
<feature type="region of interest" description="Disordered" evidence="1">
    <location>
        <begin position="54"/>
        <end position="97"/>
    </location>
</feature>
<dbReference type="AlphaFoldDB" id="A0A1C1CI50"/>